<dbReference type="Proteomes" id="UP000700596">
    <property type="component" value="Unassembled WGS sequence"/>
</dbReference>
<dbReference type="GO" id="GO:0030976">
    <property type="term" value="F:thiamine pyrophosphate binding"/>
    <property type="evidence" value="ECO:0007669"/>
    <property type="project" value="InterPro"/>
</dbReference>
<dbReference type="PANTHER" id="PTHR18968:SF166">
    <property type="entry name" value="2-HYDROXYACYL-COA LYASE 2"/>
    <property type="match status" value="1"/>
</dbReference>
<dbReference type="GO" id="GO:0050660">
    <property type="term" value="F:flavin adenine dinucleotide binding"/>
    <property type="evidence" value="ECO:0007669"/>
    <property type="project" value="TreeGrafter"/>
</dbReference>
<dbReference type="GO" id="GO:0009097">
    <property type="term" value="P:isoleucine biosynthetic process"/>
    <property type="evidence" value="ECO:0007669"/>
    <property type="project" value="TreeGrafter"/>
</dbReference>
<organism evidence="8 9">
    <name type="scientific">Dendryphion nanum</name>
    <dbReference type="NCBI Taxonomy" id="256645"/>
    <lineage>
        <taxon>Eukaryota</taxon>
        <taxon>Fungi</taxon>
        <taxon>Dikarya</taxon>
        <taxon>Ascomycota</taxon>
        <taxon>Pezizomycotina</taxon>
        <taxon>Dothideomycetes</taxon>
        <taxon>Pleosporomycetidae</taxon>
        <taxon>Pleosporales</taxon>
        <taxon>Torulaceae</taxon>
        <taxon>Dendryphion</taxon>
    </lineage>
</organism>
<dbReference type="PANTHER" id="PTHR18968">
    <property type="entry name" value="THIAMINE PYROPHOSPHATE ENZYMES"/>
    <property type="match status" value="1"/>
</dbReference>
<keyword evidence="9" id="KW-1185">Reference proteome</keyword>
<sequence length="644" mass="68071">MSNSLPSKLELKHPEGRELLGGDLLAQCLHALGARVAFGVHGGHLDSFLMGCVDVGIELVDTRHETVGIQAAEGYAKVSGKTGLCFATANSGFSNALPGLATALADHSPIFCVTSSAPLRDALTNALQDYHDQIVIARPLTKFAHRITTVTEIPRLVSLAWRHATAGAPGPVLLDFPIDILFTPVEVERVSWGSIIAPMPRAPGPDPWAVREVLELLRSSVRPAIIIGTGAQSAVSPLIEFTNSTHIPIFHTPKHSTTLPRNHPYNAGPAPSLAILALQKQEPPDVVVLLGARTGWLLGGRSGMIVPNDVQKTRIVQVDGDAGEIGRSEYVHLGIVADTSLFLDALNATLQTSSAPYTAPESWVSTAVSLQNIRNPENEAEPVLCGQTGHLHPYHGLRAALQGLPPKSILSVDGGEAGGWALQLLPQVKNVGLSLLPTGYMGFLGTGWGYSLGAAVASSTSSASSSSSSNGSGDTNGAQKEGGDIWVVNLQGDGSAGFHISTLDTFAKFNLKVLTLIVNNECWGMSRAGQDILYNTSTPHRPISSLRRETRYDIVAQGFGCTGLIVDATTDSDGKDGEKMLGKVKGAVEKIVREGKAAVLDLRVSKYPVHAATKGMMGGTVGGGEEIVVPYYDNLPRPYYKKKG</sequence>
<feature type="domain" description="Thiamine pyrophosphate enzyme central" evidence="5">
    <location>
        <begin position="210"/>
        <end position="346"/>
    </location>
</feature>
<dbReference type="InterPro" id="IPR029035">
    <property type="entry name" value="DHS-like_NAD/FAD-binding_dom"/>
</dbReference>
<feature type="domain" description="Thiamine pyrophosphate enzyme N-terminal TPP-binding" evidence="7">
    <location>
        <begin position="21"/>
        <end position="134"/>
    </location>
</feature>
<name>A0A9P9E8B4_9PLEO</name>
<evidence type="ECO:0000313" key="8">
    <source>
        <dbReference type="EMBL" id="KAH7131801.1"/>
    </source>
</evidence>
<dbReference type="Gene3D" id="3.40.50.1220">
    <property type="entry name" value="TPP-binding domain"/>
    <property type="match status" value="1"/>
</dbReference>
<dbReference type="OrthoDB" id="10006023at2759"/>
<dbReference type="EMBL" id="JAGMWT010000003">
    <property type="protein sequence ID" value="KAH7131801.1"/>
    <property type="molecule type" value="Genomic_DNA"/>
</dbReference>
<dbReference type="CDD" id="cd07035">
    <property type="entry name" value="TPP_PYR_POX_like"/>
    <property type="match status" value="1"/>
</dbReference>
<dbReference type="InterPro" id="IPR012001">
    <property type="entry name" value="Thiamin_PyroP_enz_TPP-bd_dom"/>
</dbReference>
<dbReference type="InterPro" id="IPR029061">
    <property type="entry name" value="THDP-binding"/>
</dbReference>
<reference evidence="8" key="1">
    <citation type="journal article" date="2021" name="Nat. Commun.">
        <title>Genetic determinants of endophytism in the Arabidopsis root mycobiome.</title>
        <authorList>
            <person name="Mesny F."/>
            <person name="Miyauchi S."/>
            <person name="Thiergart T."/>
            <person name="Pickel B."/>
            <person name="Atanasova L."/>
            <person name="Karlsson M."/>
            <person name="Huettel B."/>
            <person name="Barry K.W."/>
            <person name="Haridas S."/>
            <person name="Chen C."/>
            <person name="Bauer D."/>
            <person name="Andreopoulos W."/>
            <person name="Pangilinan J."/>
            <person name="LaButti K."/>
            <person name="Riley R."/>
            <person name="Lipzen A."/>
            <person name="Clum A."/>
            <person name="Drula E."/>
            <person name="Henrissat B."/>
            <person name="Kohler A."/>
            <person name="Grigoriev I.V."/>
            <person name="Martin F.M."/>
            <person name="Hacquard S."/>
        </authorList>
    </citation>
    <scope>NUCLEOTIDE SEQUENCE</scope>
    <source>
        <strain evidence="8">MPI-CAGE-CH-0243</strain>
    </source>
</reference>
<dbReference type="Pfam" id="PF02776">
    <property type="entry name" value="TPP_enzyme_N"/>
    <property type="match status" value="1"/>
</dbReference>
<feature type="domain" description="Thiamine pyrophosphate enzyme TPP-binding" evidence="6">
    <location>
        <begin position="413"/>
        <end position="571"/>
    </location>
</feature>
<evidence type="ECO:0000259" key="6">
    <source>
        <dbReference type="Pfam" id="PF02775"/>
    </source>
</evidence>
<dbReference type="InterPro" id="IPR012000">
    <property type="entry name" value="Thiamin_PyroP_enz_cen_dom"/>
</dbReference>
<dbReference type="GO" id="GO:0005948">
    <property type="term" value="C:acetolactate synthase complex"/>
    <property type="evidence" value="ECO:0007669"/>
    <property type="project" value="TreeGrafter"/>
</dbReference>
<dbReference type="SUPFAM" id="SSF52518">
    <property type="entry name" value="Thiamin diphosphate-binding fold (THDP-binding)"/>
    <property type="match status" value="2"/>
</dbReference>
<evidence type="ECO:0000256" key="2">
    <source>
        <dbReference type="ARBA" id="ARBA00007812"/>
    </source>
</evidence>
<dbReference type="Pfam" id="PF00205">
    <property type="entry name" value="TPP_enzyme_M"/>
    <property type="match status" value="1"/>
</dbReference>
<evidence type="ECO:0000313" key="9">
    <source>
        <dbReference type="Proteomes" id="UP000700596"/>
    </source>
</evidence>
<evidence type="ECO:0000256" key="3">
    <source>
        <dbReference type="ARBA" id="ARBA00023052"/>
    </source>
</evidence>
<dbReference type="InterPro" id="IPR045229">
    <property type="entry name" value="TPP_enz"/>
</dbReference>
<evidence type="ECO:0000259" key="5">
    <source>
        <dbReference type="Pfam" id="PF00205"/>
    </source>
</evidence>
<evidence type="ECO:0000259" key="7">
    <source>
        <dbReference type="Pfam" id="PF02776"/>
    </source>
</evidence>
<accession>A0A9P9E8B4</accession>
<comment type="caution">
    <text evidence="8">The sequence shown here is derived from an EMBL/GenBank/DDBJ whole genome shotgun (WGS) entry which is preliminary data.</text>
</comment>
<gene>
    <name evidence="8" type="ORF">B0J11DRAFT_599770</name>
</gene>
<comment type="cofactor">
    <cofactor evidence="1">
        <name>thiamine diphosphate</name>
        <dbReference type="ChEBI" id="CHEBI:58937"/>
    </cofactor>
</comment>
<protein>
    <submittedName>
        <fullName evidence="8">Acetolactate synthase I/II/III large subunit</fullName>
    </submittedName>
</protein>
<dbReference type="GO" id="GO:0000287">
    <property type="term" value="F:magnesium ion binding"/>
    <property type="evidence" value="ECO:0007669"/>
    <property type="project" value="InterPro"/>
</dbReference>
<proteinExistence type="inferred from homology"/>
<dbReference type="GO" id="GO:0003984">
    <property type="term" value="F:acetolactate synthase activity"/>
    <property type="evidence" value="ECO:0007669"/>
    <property type="project" value="TreeGrafter"/>
</dbReference>
<dbReference type="Pfam" id="PF02775">
    <property type="entry name" value="TPP_enzyme_C"/>
    <property type="match status" value="1"/>
</dbReference>
<evidence type="ECO:0000256" key="4">
    <source>
        <dbReference type="RuleBase" id="RU362132"/>
    </source>
</evidence>
<dbReference type="InterPro" id="IPR011766">
    <property type="entry name" value="TPP_enzyme_TPP-bd"/>
</dbReference>
<dbReference type="AlphaFoldDB" id="A0A9P9E8B4"/>
<dbReference type="SUPFAM" id="SSF52467">
    <property type="entry name" value="DHS-like NAD/FAD-binding domain"/>
    <property type="match status" value="1"/>
</dbReference>
<evidence type="ECO:0000256" key="1">
    <source>
        <dbReference type="ARBA" id="ARBA00001964"/>
    </source>
</evidence>
<keyword evidence="3 4" id="KW-0786">Thiamine pyrophosphate</keyword>
<comment type="similarity">
    <text evidence="2 4">Belongs to the TPP enzyme family.</text>
</comment>
<dbReference type="GO" id="GO:0009099">
    <property type="term" value="P:L-valine biosynthetic process"/>
    <property type="evidence" value="ECO:0007669"/>
    <property type="project" value="TreeGrafter"/>
</dbReference>
<dbReference type="Gene3D" id="3.40.50.970">
    <property type="match status" value="2"/>
</dbReference>